<dbReference type="InterPro" id="IPR051913">
    <property type="entry name" value="GH2_Domain-Containing"/>
</dbReference>
<feature type="domain" description="Glycosyl hydrolases family 2 sugar binding" evidence="3">
    <location>
        <begin position="83"/>
        <end position="154"/>
    </location>
</feature>
<dbReference type="InterPro" id="IPR006104">
    <property type="entry name" value="Glyco_hydro_2_N"/>
</dbReference>
<organism evidence="4 5">
    <name type="scientific">Kocuria atrinae</name>
    <dbReference type="NCBI Taxonomy" id="592377"/>
    <lineage>
        <taxon>Bacteria</taxon>
        <taxon>Bacillati</taxon>
        <taxon>Actinomycetota</taxon>
        <taxon>Actinomycetes</taxon>
        <taxon>Micrococcales</taxon>
        <taxon>Micrococcaceae</taxon>
        <taxon>Kocuria</taxon>
    </lineage>
</organism>
<evidence type="ECO:0000259" key="3">
    <source>
        <dbReference type="Pfam" id="PF02837"/>
    </source>
</evidence>
<dbReference type="Gene3D" id="2.60.120.260">
    <property type="entry name" value="Galactose-binding domain-like"/>
    <property type="match status" value="1"/>
</dbReference>
<evidence type="ECO:0000313" key="4">
    <source>
        <dbReference type="EMBL" id="GAA2124064.1"/>
    </source>
</evidence>
<sequence>MTNSTFDPPVSPEPEIPRPEHPRPQFVRQHWVNLNGQWDFETDRGDSGIDRGLLTRPLTGTITVPFAPESALSGIGDTDFLEAVWYRRVITVPAAWNGLHPVLHFGAVDYDATVWADGVEVARHRGGFTPFSADLSGVAGPGQDVEVTVRARDLHHDVQARGKQATWFANTHCHYTRTAGIWQTVWLEAVPPDSVELL</sequence>
<proteinExistence type="inferred from homology"/>
<evidence type="ECO:0000313" key="5">
    <source>
        <dbReference type="Proteomes" id="UP001500166"/>
    </source>
</evidence>
<name>A0ABP5JX40_9MICC</name>
<reference evidence="5" key="1">
    <citation type="journal article" date="2019" name="Int. J. Syst. Evol. Microbiol.">
        <title>The Global Catalogue of Microorganisms (GCM) 10K type strain sequencing project: providing services to taxonomists for standard genome sequencing and annotation.</title>
        <authorList>
            <consortium name="The Broad Institute Genomics Platform"/>
            <consortium name="The Broad Institute Genome Sequencing Center for Infectious Disease"/>
            <person name="Wu L."/>
            <person name="Ma J."/>
        </authorList>
    </citation>
    <scope>NUCLEOTIDE SEQUENCE [LARGE SCALE GENOMIC DNA]</scope>
    <source>
        <strain evidence="5">JCM 15914</strain>
    </source>
</reference>
<gene>
    <name evidence="4" type="ORF">GCM10009824_28250</name>
</gene>
<keyword evidence="5" id="KW-1185">Reference proteome</keyword>
<comment type="similarity">
    <text evidence="1">Belongs to the glycosyl hydrolase 2 family.</text>
</comment>
<dbReference type="PANTHER" id="PTHR42732:SF3">
    <property type="entry name" value="HYDROLASE"/>
    <property type="match status" value="1"/>
</dbReference>
<accession>A0ABP5JX40</accession>
<dbReference type="Pfam" id="PF02837">
    <property type="entry name" value="Glyco_hydro_2_N"/>
    <property type="match status" value="1"/>
</dbReference>
<dbReference type="EMBL" id="BAAAQA010000039">
    <property type="protein sequence ID" value="GAA2124064.1"/>
    <property type="molecule type" value="Genomic_DNA"/>
</dbReference>
<feature type="region of interest" description="Disordered" evidence="2">
    <location>
        <begin position="1"/>
        <end position="23"/>
    </location>
</feature>
<comment type="caution">
    <text evidence="4">The sequence shown here is derived from an EMBL/GenBank/DDBJ whole genome shotgun (WGS) entry which is preliminary data.</text>
</comment>
<evidence type="ECO:0000256" key="1">
    <source>
        <dbReference type="ARBA" id="ARBA00007401"/>
    </source>
</evidence>
<protein>
    <recommendedName>
        <fullName evidence="3">Glycosyl hydrolases family 2 sugar binding domain-containing protein</fullName>
    </recommendedName>
</protein>
<dbReference type="Proteomes" id="UP001500166">
    <property type="component" value="Unassembled WGS sequence"/>
</dbReference>
<dbReference type="PANTHER" id="PTHR42732">
    <property type="entry name" value="BETA-GALACTOSIDASE"/>
    <property type="match status" value="1"/>
</dbReference>
<evidence type="ECO:0000256" key="2">
    <source>
        <dbReference type="SAM" id="MobiDB-lite"/>
    </source>
</evidence>
<dbReference type="SUPFAM" id="SSF49785">
    <property type="entry name" value="Galactose-binding domain-like"/>
    <property type="match status" value="1"/>
</dbReference>
<dbReference type="InterPro" id="IPR008979">
    <property type="entry name" value="Galactose-bd-like_sf"/>
</dbReference>